<dbReference type="PANTHER" id="PTHR38471">
    <property type="entry name" value="FOUR HELIX BUNDLE PROTEIN"/>
    <property type="match status" value="1"/>
</dbReference>
<dbReference type="InterPro" id="IPR036583">
    <property type="entry name" value="23S_rRNA_IVS_sf"/>
</dbReference>
<name>A0A0M2V005_9BACT</name>
<dbReference type="PANTHER" id="PTHR38471:SF2">
    <property type="entry name" value="FOUR HELIX BUNDLE PROTEIN"/>
    <property type="match status" value="1"/>
</dbReference>
<organism evidence="1 2">
    <name type="scientific">Candidatus Brocadia fulgida</name>
    <dbReference type="NCBI Taxonomy" id="380242"/>
    <lineage>
        <taxon>Bacteria</taxon>
        <taxon>Pseudomonadati</taxon>
        <taxon>Planctomycetota</taxon>
        <taxon>Candidatus Brocadiia</taxon>
        <taxon>Candidatus Brocadiales</taxon>
        <taxon>Candidatus Brocadiaceae</taxon>
        <taxon>Candidatus Brocadia</taxon>
    </lineage>
</organism>
<dbReference type="CDD" id="cd16377">
    <property type="entry name" value="23S_rRNA_IVP_like"/>
    <property type="match status" value="1"/>
</dbReference>
<comment type="caution">
    <text evidence="1">The sequence shown here is derived from an EMBL/GenBank/DDBJ whole genome shotgun (WGS) entry which is preliminary data.</text>
</comment>
<dbReference type="Gene3D" id="1.20.1440.60">
    <property type="entry name" value="23S rRNA-intervening sequence"/>
    <property type="match status" value="1"/>
</dbReference>
<evidence type="ECO:0000313" key="1">
    <source>
        <dbReference type="EMBL" id="KKO21180.1"/>
    </source>
</evidence>
<dbReference type="Proteomes" id="UP000034954">
    <property type="component" value="Unassembled WGS sequence"/>
</dbReference>
<evidence type="ECO:0000313" key="2">
    <source>
        <dbReference type="Proteomes" id="UP000034954"/>
    </source>
</evidence>
<dbReference type="InterPro" id="IPR012657">
    <property type="entry name" value="23S_rRNA-intervening_sequence"/>
</dbReference>
<accession>A0A0M2V005</accession>
<keyword evidence="2" id="KW-1185">Reference proteome</keyword>
<gene>
    <name evidence="1" type="ORF">BROFUL_00087</name>
</gene>
<dbReference type="EMBL" id="LAQJ01000009">
    <property type="protein sequence ID" value="KKO21180.1"/>
    <property type="molecule type" value="Genomic_DNA"/>
</dbReference>
<protein>
    <submittedName>
        <fullName evidence="1">Uncharacterized protein</fullName>
    </submittedName>
</protein>
<dbReference type="NCBIfam" id="TIGR02436">
    <property type="entry name" value="four helix bundle protein"/>
    <property type="match status" value="1"/>
</dbReference>
<proteinExistence type="predicted"/>
<dbReference type="Pfam" id="PF05635">
    <property type="entry name" value="23S_rRNA_IVP"/>
    <property type="match status" value="1"/>
</dbReference>
<dbReference type="AlphaFoldDB" id="A0A0M2V005"/>
<dbReference type="SUPFAM" id="SSF158446">
    <property type="entry name" value="IVS-encoded protein-like"/>
    <property type="match status" value="1"/>
</dbReference>
<sequence length="131" mass="15375">MRIEDLEVYRIAGGINKCGWDIYTKMKSEYRFGIGQQFIRAIDSIGANIAEGFGRYHYLDSVKFYYNARGSLWESKYWVDLLHERDLIQDEIYKPIIEKLDVLGVKINNFISSIKSRANKDKNSNYSVKIF</sequence>
<reference evidence="1 2" key="1">
    <citation type="journal article" date="2013" name="BMC Microbiol.">
        <title>Identification of the type II cytochrome c maturation pathway in anammox bacteria by comparative genomics.</title>
        <authorList>
            <person name="Ferousi C."/>
            <person name="Speth D.R."/>
            <person name="Reimann J."/>
            <person name="Op den Camp H.J."/>
            <person name="Allen J.W."/>
            <person name="Keltjens J.T."/>
            <person name="Jetten M.S."/>
        </authorList>
    </citation>
    <scope>NUCLEOTIDE SEQUENCE [LARGE SCALE GENOMIC DNA]</scope>
    <source>
        <strain evidence="1">RU1</strain>
    </source>
</reference>